<evidence type="ECO:0000256" key="1">
    <source>
        <dbReference type="SAM" id="MobiDB-lite"/>
    </source>
</evidence>
<dbReference type="RefSeq" id="WP_203859381.1">
    <property type="nucleotide sequence ID" value="NZ_BAAAZQ010000006.1"/>
</dbReference>
<sequence length="190" mass="21469">MSTRLPDIRVGDILEVAEGYYCFGLGRLILEVIELGRRERHTDGLWLHLRGVELQHPDGVRLRQRRVIVRLDAVTVRPGPLSRRAAHPAGRRADQQQPADRRQPAPFDGTTSPRRAHLPRRPDWTCAGCGEEWPCPAQQARFLSRYQHNRLALLSHLGRYAALAAADLPDLSPEELRTRFLDWPGGSPTG</sequence>
<reference evidence="2 3" key="1">
    <citation type="submission" date="2021-01" db="EMBL/GenBank/DDBJ databases">
        <title>Whole genome shotgun sequence of Plantactinospora mayteni NBRC 109088.</title>
        <authorList>
            <person name="Komaki H."/>
            <person name="Tamura T."/>
        </authorList>
    </citation>
    <scope>NUCLEOTIDE SEQUENCE [LARGE SCALE GENOMIC DNA]</scope>
    <source>
        <strain evidence="2 3">NBRC 109088</strain>
    </source>
</reference>
<accession>A0ABQ4ET76</accession>
<protein>
    <recommendedName>
        <fullName evidence="4">Flavin reductase</fullName>
    </recommendedName>
</protein>
<proteinExistence type="predicted"/>
<name>A0ABQ4ET76_9ACTN</name>
<feature type="region of interest" description="Disordered" evidence="1">
    <location>
        <begin position="80"/>
        <end position="121"/>
    </location>
</feature>
<gene>
    <name evidence="2" type="ORF">Pma05_44210</name>
</gene>
<evidence type="ECO:0000313" key="2">
    <source>
        <dbReference type="EMBL" id="GIG97848.1"/>
    </source>
</evidence>
<dbReference type="EMBL" id="BONX01000030">
    <property type="protein sequence ID" value="GIG97848.1"/>
    <property type="molecule type" value="Genomic_DNA"/>
</dbReference>
<feature type="compositionally biased region" description="Basic and acidic residues" evidence="1">
    <location>
        <begin position="91"/>
        <end position="103"/>
    </location>
</feature>
<dbReference type="Proteomes" id="UP000621500">
    <property type="component" value="Unassembled WGS sequence"/>
</dbReference>
<keyword evidence="3" id="KW-1185">Reference proteome</keyword>
<evidence type="ECO:0008006" key="4">
    <source>
        <dbReference type="Google" id="ProtNLM"/>
    </source>
</evidence>
<comment type="caution">
    <text evidence="2">The sequence shown here is derived from an EMBL/GenBank/DDBJ whole genome shotgun (WGS) entry which is preliminary data.</text>
</comment>
<organism evidence="2 3">
    <name type="scientific">Plantactinospora mayteni</name>
    <dbReference type="NCBI Taxonomy" id="566021"/>
    <lineage>
        <taxon>Bacteria</taxon>
        <taxon>Bacillati</taxon>
        <taxon>Actinomycetota</taxon>
        <taxon>Actinomycetes</taxon>
        <taxon>Micromonosporales</taxon>
        <taxon>Micromonosporaceae</taxon>
        <taxon>Plantactinospora</taxon>
    </lineage>
</organism>
<evidence type="ECO:0000313" key="3">
    <source>
        <dbReference type="Proteomes" id="UP000621500"/>
    </source>
</evidence>